<reference evidence="12 13" key="1">
    <citation type="submission" date="2020-01" db="EMBL/GenBank/DDBJ databases">
        <title>Genomes assembled from Gulf of Kutch pelagic sediment metagenomes.</title>
        <authorList>
            <person name="Chandrashekar M."/>
            <person name="Mahajan M.S."/>
            <person name="Dave K.J."/>
            <person name="Vatsa P."/>
            <person name="Nathani N.M."/>
        </authorList>
    </citation>
    <scope>NUCLEOTIDE SEQUENCE [LARGE SCALE GENOMIC DNA]</scope>
    <source>
        <strain evidence="12">KS3-K002</strain>
    </source>
</reference>
<comment type="catalytic activity">
    <reaction evidence="10">
        <text>N-formyl-L-kynurenine + H2O = L-kynurenine + formate + H(+)</text>
        <dbReference type="Rhea" id="RHEA:13009"/>
        <dbReference type="ChEBI" id="CHEBI:15377"/>
        <dbReference type="ChEBI" id="CHEBI:15378"/>
        <dbReference type="ChEBI" id="CHEBI:15740"/>
        <dbReference type="ChEBI" id="CHEBI:57959"/>
        <dbReference type="ChEBI" id="CHEBI:58629"/>
        <dbReference type="EC" id="3.5.1.9"/>
    </reaction>
</comment>
<evidence type="ECO:0000256" key="9">
    <source>
        <dbReference type="ARBA" id="ARBA00023079"/>
    </source>
</evidence>
<accession>A0AAE4ZB40</accession>
<dbReference type="Gene3D" id="3.50.30.50">
    <property type="entry name" value="Putative cyclase"/>
    <property type="match status" value="1"/>
</dbReference>
<dbReference type="GO" id="GO:0019441">
    <property type="term" value="P:L-tryptophan catabolic process to kynurenine"/>
    <property type="evidence" value="ECO:0007669"/>
    <property type="project" value="InterPro"/>
</dbReference>
<dbReference type="EMBL" id="JAACAK010000049">
    <property type="protein sequence ID" value="NIR74876.1"/>
    <property type="molecule type" value="Genomic_DNA"/>
</dbReference>
<keyword evidence="6" id="KW-0479">Metal-binding</keyword>
<protein>
    <recommendedName>
        <fullName evidence="5">Kynurenine formamidase</fullName>
        <ecNumber evidence="4">3.5.1.9</ecNumber>
    </recommendedName>
</protein>
<dbReference type="InterPro" id="IPR037175">
    <property type="entry name" value="KFase_sf"/>
</dbReference>
<comment type="caution">
    <text evidence="12">The sequence shown here is derived from an EMBL/GenBank/DDBJ whole genome shotgun (WGS) entry which is preliminary data.</text>
</comment>
<evidence type="ECO:0000256" key="6">
    <source>
        <dbReference type="ARBA" id="ARBA00022723"/>
    </source>
</evidence>
<dbReference type="Proteomes" id="UP000702544">
    <property type="component" value="Unassembled WGS sequence"/>
</dbReference>
<evidence type="ECO:0000256" key="10">
    <source>
        <dbReference type="ARBA" id="ARBA00048496"/>
    </source>
</evidence>
<dbReference type="EC" id="3.5.1.9" evidence="4"/>
<keyword evidence="9" id="KW-0823">Tryptophan catabolism</keyword>
<dbReference type="InterPro" id="IPR007325">
    <property type="entry name" value="KFase/CYL"/>
</dbReference>
<proteinExistence type="predicted"/>
<evidence type="ECO:0000256" key="5">
    <source>
        <dbReference type="ARBA" id="ARBA00014889"/>
    </source>
</evidence>
<dbReference type="AlphaFoldDB" id="A0AAE4ZB40"/>
<gene>
    <name evidence="12" type="ORF">GWO12_07150</name>
</gene>
<dbReference type="Pfam" id="PF04199">
    <property type="entry name" value="Cyclase"/>
    <property type="match status" value="1"/>
</dbReference>
<dbReference type="PANTHER" id="PTHR31118">
    <property type="entry name" value="CYCLASE-LIKE PROTEIN 2"/>
    <property type="match status" value="1"/>
</dbReference>
<evidence type="ECO:0000256" key="8">
    <source>
        <dbReference type="ARBA" id="ARBA00022833"/>
    </source>
</evidence>
<dbReference type="FunFam" id="3.50.30.50:FF:000001">
    <property type="entry name" value="Kynurenine formamidase"/>
    <property type="match status" value="1"/>
</dbReference>
<sequence length="210" mass="21812">MIDISRPLTTTTAAWPGDAAFRLDWSSRLDRGDSVSVSHLDFSPHVGTHADAPAHYDPDGAAASSFELANFIGPARVVDAIGREAVSVELLEAAGAVGAARVLVRCLDEVRPDEFVSDFPPLESEAAEALVSGGLLLYGTDAPSVDPVDSAAMSAHRVLGLAGCPILENLDLSAVEAAPYDLLALPIRLVEAEAAPVRAVLLPPGSLAVR</sequence>
<dbReference type="SUPFAM" id="SSF102198">
    <property type="entry name" value="Putative cyclase"/>
    <property type="match status" value="1"/>
</dbReference>
<evidence type="ECO:0000313" key="12">
    <source>
        <dbReference type="EMBL" id="NIR74876.1"/>
    </source>
</evidence>
<evidence type="ECO:0000256" key="7">
    <source>
        <dbReference type="ARBA" id="ARBA00022801"/>
    </source>
</evidence>
<keyword evidence="8" id="KW-0862">Zinc</keyword>
<dbReference type="GO" id="GO:0046872">
    <property type="term" value="F:metal ion binding"/>
    <property type="evidence" value="ECO:0007669"/>
    <property type="project" value="UniProtKB-KW"/>
</dbReference>
<comment type="pathway">
    <text evidence="11">Amino-acid degradation; L-tryptophan degradation via kynurenine pathway; L-kynurenine from L-tryptophan: step 2/2.</text>
</comment>
<evidence type="ECO:0000256" key="2">
    <source>
        <dbReference type="ARBA" id="ARBA00002204"/>
    </source>
</evidence>
<keyword evidence="7" id="KW-0378">Hydrolase</keyword>
<comment type="cofactor">
    <cofactor evidence="1">
        <name>Zn(2+)</name>
        <dbReference type="ChEBI" id="CHEBI:29105"/>
    </cofactor>
</comment>
<evidence type="ECO:0000256" key="11">
    <source>
        <dbReference type="ARBA" id="ARBA00060547"/>
    </source>
</evidence>
<evidence type="ECO:0000256" key="3">
    <source>
        <dbReference type="ARBA" id="ARBA00011738"/>
    </source>
</evidence>
<evidence type="ECO:0000256" key="4">
    <source>
        <dbReference type="ARBA" id="ARBA00012930"/>
    </source>
</evidence>
<dbReference type="PANTHER" id="PTHR31118:SF32">
    <property type="entry name" value="KYNURENINE FORMAMIDASE"/>
    <property type="match status" value="1"/>
</dbReference>
<dbReference type="GO" id="GO:0004061">
    <property type="term" value="F:arylformamidase activity"/>
    <property type="evidence" value="ECO:0007669"/>
    <property type="project" value="UniProtKB-EC"/>
</dbReference>
<comment type="function">
    <text evidence="2">Catalyzes the hydrolysis of N-formyl-L-kynurenine to L-kynurenine, the second step in the kynurenine pathway of tryptophan degradation.</text>
</comment>
<evidence type="ECO:0000256" key="1">
    <source>
        <dbReference type="ARBA" id="ARBA00001947"/>
    </source>
</evidence>
<evidence type="ECO:0000313" key="13">
    <source>
        <dbReference type="Proteomes" id="UP000702544"/>
    </source>
</evidence>
<comment type="subunit">
    <text evidence="3">Homodimer.</text>
</comment>
<organism evidence="12 13">
    <name type="scientific">Candidatus Kutchimonas denitrificans</name>
    <dbReference type="NCBI Taxonomy" id="3056748"/>
    <lineage>
        <taxon>Bacteria</taxon>
        <taxon>Pseudomonadati</taxon>
        <taxon>Gemmatimonadota</taxon>
        <taxon>Gemmatimonadia</taxon>
        <taxon>Candidatus Palauibacterales</taxon>
        <taxon>Candidatus Palauibacteraceae</taxon>
        <taxon>Candidatus Kutchimonas</taxon>
    </lineage>
</organism>
<name>A0AAE4ZB40_9BACT</name>